<sequence length="614" mass="67967">MRVASQERVYGYIKILQDSSDKPARLAGTKILEGDELGDEPISGDMPTHLGEVDSLIDVVPSTEKHYSSHWTEVKKGSCWRSRSSDGSNPQPPLLTTQADYKVEAVSTRTKRIGTVDEGYAAEGYGRKVGGYVSRWAPHLQLPNRVTVMDYRLERSRGSGSSPTSRTRTNGLRVGEGGQEVVTGPSTGSSTGHYGRWSVDSLRGQFASPIYASCESVLPTSPTPSKAARETAGFARGNFIFKAQADVFENAIAKYNTLHYLYPVPEKRYPKQKNIRRRLTSSKDYCELVDFTRSFYRSELFDKFIKRHETISPSVFEGKRILELVRNYLLVQKLKTCHIYNTEEENTDNGENLSGSALRKEKHAGLVVYINGLDSTEVERISPGIAVCVAHRVRNKALASDMYSNVSRSITRQKGEKDKDDGGRAKGAAQLRGDQDTEEVCGTRGYSAFCLSFIREALHGNAAAELPTTANFSTMLVTLCCIRKHPTPEILSLQEIESSLAAGSFGSSYKSPSQISNTQVLRRVQVRALLFSTTRWKASSVPGGGPGRRNEEHSTLLYEVLRLRRRKVGWEHSSGFVDPRTGKQGVAGRSVEVVGSSSADDGGNDVGWRWRTRR</sequence>
<gene>
    <name evidence="2" type="ORF">V1477_011993</name>
</gene>
<dbReference type="EMBL" id="JAYRBN010000063">
    <property type="protein sequence ID" value="KAL2738634.1"/>
    <property type="molecule type" value="Genomic_DNA"/>
</dbReference>
<feature type="region of interest" description="Disordered" evidence="1">
    <location>
        <begin position="594"/>
        <end position="614"/>
    </location>
</feature>
<evidence type="ECO:0000313" key="2">
    <source>
        <dbReference type="EMBL" id="KAL2738634.1"/>
    </source>
</evidence>
<protein>
    <submittedName>
        <fullName evidence="2">Uncharacterized protein</fullName>
    </submittedName>
</protein>
<evidence type="ECO:0000256" key="1">
    <source>
        <dbReference type="SAM" id="MobiDB-lite"/>
    </source>
</evidence>
<evidence type="ECO:0000313" key="3">
    <source>
        <dbReference type="Proteomes" id="UP001607303"/>
    </source>
</evidence>
<feature type="compositionally biased region" description="Basic and acidic residues" evidence="1">
    <location>
        <begin position="413"/>
        <end position="424"/>
    </location>
</feature>
<feature type="region of interest" description="Disordered" evidence="1">
    <location>
        <begin position="154"/>
        <end position="193"/>
    </location>
</feature>
<feature type="non-terminal residue" evidence="2">
    <location>
        <position position="614"/>
    </location>
</feature>
<name>A0ABD2C0X4_VESMC</name>
<accession>A0ABD2C0X4</accession>
<feature type="region of interest" description="Disordered" evidence="1">
    <location>
        <begin position="409"/>
        <end position="434"/>
    </location>
</feature>
<dbReference type="AlphaFoldDB" id="A0ABD2C0X4"/>
<comment type="caution">
    <text evidence="2">The sequence shown here is derived from an EMBL/GenBank/DDBJ whole genome shotgun (WGS) entry which is preliminary data.</text>
</comment>
<proteinExistence type="predicted"/>
<keyword evidence="3" id="KW-1185">Reference proteome</keyword>
<organism evidence="2 3">
    <name type="scientific">Vespula maculifrons</name>
    <name type="common">Eastern yellow jacket</name>
    <name type="synonym">Wasp</name>
    <dbReference type="NCBI Taxonomy" id="7453"/>
    <lineage>
        <taxon>Eukaryota</taxon>
        <taxon>Metazoa</taxon>
        <taxon>Ecdysozoa</taxon>
        <taxon>Arthropoda</taxon>
        <taxon>Hexapoda</taxon>
        <taxon>Insecta</taxon>
        <taxon>Pterygota</taxon>
        <taxon>Neoptera</taxon>
        <taxon>Endopterygota</taxon>
        <taxon>Hymenoptera</taxon>
        <taxon>Apocrita</taxon>
        <taxon>Aculeata</taxon>
        <taxon>Vespoidea</taxon>
        <taxon>Vespidae</taxon>
        <taxon>Vespinae</taxon>
        <taxon>Vespula</taxon>
    </lineage>
</organism>
<dbReference type="Proteomes" id="UP001607303">
    <property type="component" value="Unassembled WGS sequence"/>
</dbReference>
<reference evidence="2 3" key="1">
    <citation type="journal article" date="2024" name="Ann. Entomol. Soc. Am.">
        <title>Genomic analyses of the southern and eastern yellowjacket wasps (Hymenoptera: Vespidae) reveal evolutionary signatures of social life.</title>
        <authorList>
            <person name="Catto M.A."/>
            <person name="Caine P.B."/>
            <person name="Orr S.E."/>
            <person name="Hunt B.G."/>
            <person name="Goodisman M.A.D."/>
        </authorList>
    </citation>
    <scope>NUCLEOTIDE SEQUENCE [LARGE SCALE GENOMIC DNA]</scope>
    <source>
        <strain evidence="2">232</strain>
        <tissue evidence="2">Head and thorax</tissue>
    </source>
</reference>
<feature type="compositionally biased region" description="Polar residues" evidence="1">
    <location>
        <begin position="81"/>
        <end position="98"/>
    </location>
</feature>
<feature type="compositionally biased region" description="Low complexity" evidence="1">
    <location>
        <begin position="158"/>
        <end position="171"/>
    </location>
</feature>
<feature type="region of interest" description="Disordered" evidence="1">
    <location>
        <begin position="78"/>
        <end position="98"/>
    </location>
</feature>